<keyword evidence="10" id="KW-1185">Reference proteome</keyword>
<feature type="domain" description="EamA" evidence="8">
    <location>
        <begin position="163"/>
        <end position="296"/>
    </location>
</feature>
<dbReference type="RefSeq" id="WP_067535766.1">
    <property type="nucleotide sequence ID" value="NZ_AP025567.1"/>
</dbReference>
<keyword evidence="5 7" id="KW-1133">Transmembrane helix</keyword>
<dbReference type="Gene3D" id="1.10.3730.20">
    <property type="match status" value="2"/>
</dbReference>
<comment type="caution">
    <text evidence="9">The sequence shown here is derived from an EMBL/GenBank/DDBJ whole genome shotgun (WGS) entry which is preliminary data.</text>
</comment>
<dbReference type="PANTHER" id="PTHR32322">
    <property type="entry name" value="INNER MEMBRANE TRANSPORTER"/>
    <property type="match status" value="1"/>
</dbReference>
<feature type="domain" description="EamA" evidence="8">
    <location>
        <begin position="13"/>
        <end position="149"/>
    </location>
</feature>
<reference evidence="9 10" key="1">
    <citation type="submission" date="2018-08" db="EMBL/GenBank/DDBJ databases">
        <title>A genome reference for cultivated species of the human gut microbiota.</title>
        <authorList>
            <person name="Zou Y."/>
            <person name="Xue W."/>
            <person name="Luo G."/>
        </authorList>
    </citation>
    <scope>NUCLEOTIDE SEQUENCE [LARGE SCALE GENOMIC DNA]</scope>
    <source>
        <strain evidence="9 10">AM07-24</strain>
    </source>
</reference>
<dbReference type="InterPro" id="IPR000620">
    <property type="entry name" value="EamA_dom"/>
</dbReference>
<dbReference type="Pfam" id="PF00892">
    <property type="entry name" value="EamA"/>
    <property type="match status" value="2"/>
</dbReference>
<dbReference type="PANTHER" id="PTHR32322:SF18">
    <property type="entry name" value="S-ADENOSYLMETHIONINE_S-ADENOSYLHOMOCYSTEINE TRANSPORTER"/>
    <property type="match status" value="1"/>
</dbReference>
<dbReference type="InterPro" id="IPR050638">
    <property type="entry name" value="AA-Vitamin_Transporters"/>
</dbReference>
<evidence type="ECO:0000313" key="9">
    <source>
        <dbReference type="EMBL" id="RHJ84583.1"/>
    </source>
</evidence>
<feature type="transmembrane region" description="Helical" evidence="7">
    <location>
        <begin position="101"/>
        <end position="126"/>
    </location>
</feature>
<keyword evidence="6 7" id="KW-0472">Membrane</keyword>
<comment type="similarity">
    <text evidence="2">Belongs to the EamA transporter family.</text>
</comment>
<organism evidence="9 10">
    <name type="scientific">Emergencia timonensis</name>
    <dbReference type="NCBI Taxonomy" id="1776384"/>
    <lineage>
        <taxon>Bacteria</taxon>
        <taxon>Bacillati</taxon>
        <taxon>Bacillota</taxon>
        <taxon>Clostridia</taxon>
        <taxon>Peptostreptococcales</taxon>
        <taxon>Anaerovoracaceae</taxon>
        <taxon>Emergencia</taxon>
    </lineage>
</organism>
<dbReference type="Proteomes" id="UP000284841">
    <property type="component" value="Unassembled WGS sequence"/>
</dbReference>
<comment type="subcellular location">
    <subcellularLocation>
        <location evidence="1">Cell membrane</location>
        <topology evidence="1">Multi-pass membrane protein</topology>
    </subcellularLocation>
</comment>
<feature type="transmembrane region" description="Helical" evidence="7">
    <location>
        <begin position="133"/>
        <end position="154"/>
    </location>
</feature>
<evidence type="ECO:0000256" key="7">
    <source>
        <dbReference type="SAM" id="Phobius"/>
    </source>
</evidence>
<feature type="transmembrane region" description="Helical" evidence="7">
    <location>
        <begin position="46"/>
        <end position="63"/>
    </location>
</feature>
<dbReference type="SUPFAM" id="SSF103481">
    <property type="entry name" value="Multidrug resistance efflux transporter EmrE"/>
    <property type="match status" value="2"/>
</dbReference>
<feature type="transmembrane region" description="Helical" evidence="7">
    <location>
        <begin position="192"/>
        <end position="211"/>
    </location>
</feature>
<evidence type="ECO:0000259" key="8">
    <source>
        <dbReference type="Pfam" id="PF00892"/>
    </source>
</evidence>
<feature type="transmembrane region" description="Helical" evidence="7">
    <location>
        <begin position="160"/>
        <end position="180"/>
    </location>
</feature>
<dbReference type="GeneID" id="83003806"/>
<keyword evidence="4 7" id="KW-0812">Transmembrane</keyword>
<name>A0A415DVU1_9FIRM</name>
<dbReference type="EMBL" id="QRMS01000006">
    <property type="protein sequence ID" value="RHJ84583.1"/>
    <property type="molecule type" value="Genomic_DNA"/>
</dbReference>
<dbReference type="AlphaFoldDB" id="A0A415DVU1"/>
<dbReference type="GO" id="GO:0005886">
    <property type="term" value="C:plasma membrane"/>
    <property type="evidence" value="ECO:0007669"/>
    <property type="project" value="UniProtKB-SubCell"/>
</dbReference>
<protein>
    <submittedName>
        <fullName evidence="9">EamA family transporter</fullName>
    </submittedName>
</protein>
<evidence type="ECO:0000256" key="4">
    <source>
        <dbReference type="ARBA" id="ARBA00022692"/>
    </source>
</evidence>
<evidence type="ECO:0000313" key="10">
    <source>
        <dbReference type="Proteomes" id="UP000284841"/>
    </source>
</evidence>
<gene>
    <name evidence="9" type="ORF">DW099_16530</name>
</gene>
<dbReference type="STRING" id="1776384.GCA_900086585_01427"/>
<evidence type="ECO:0000256" key="3">
    <source>
        <dbReference type="ARBA" id="ARBA00022475"/>
    </source>
</evidence>
<accession>A0A415DVU1</accession>
<sequence>MKQKIKMRPDQRKGYFMVLIAGCLWGTNGFFVSILGDLGVQSSTVAFLRLAVAAILLALIMLVMGGKKLFKIDKYGLLACLALGIFSQALFNYSYNEAIDHIGVAMACILAYTSPIFVCIMSRLFFKEKIGPVKIIALAVNIIGCILTVTGGNFTSIKFSVYGAGAAVLAGFLFALMTIISTTTTSYHPLTILFYSFVFGAVTLGVIARPWNAIVQAASLPLLLAVLGYCLIATVGSYFIYLRGLSKKLETSKVPVVTSVETVVATCIGIFVFSEAIGLVKLIGIGLVLASIVIMNMARPK</sequence>
<evidence type="ECO:0000256" key="5">
    <source>
        <dbReference type="ARBA" id="ARBA00022989"/>
    </source>
</evidence>
<dbReference type="OrthoDB" id="6707571at2"/>
<feature type="transmembrane region" description="Helical" evidence="7">
    <location>
        <begin position="217"/>
        <end position="242"/>
    </location>
</feature>
<feature type="transmembrane region" description="Helical" evidence="7">
    <location>
        <begin position="254"/>
        <end position="273"/>
    </location>
</feature>
<evidence type="ECO:0000256" key="2">
    <source>
        <dbReference type="ARBA" id="ARBA00007362"/>
    </source>
</evidence>
<evidence type="ECO:0000256" key="1">
    <source>
        <dbReference type="ARBA" id="ARBA00004651"/>
    </source>
</evidence>
<proteinExistence type="inferred from homology"/>
<keyword evidence="3" id="KW-1003">Cell membrane</keyword>
<dbReference type="InterPro" id="IPR037185">
    <property type="entry name" value="EmrE-like"/>
</dbReference>
<evidence type="ECO:0000256" key="6">
    <source>
        <dbReference type="ARBA" id="ARBA00023136"/>
    </source>
</evidence>
<feature type="transmembrane region" description="Helical" evidence="7">
    <location>
        <begin position="14"/>
        <end position="34"/>
    </location>
</feature>